<evidence type="ECO:0000256" key="7">
    <source>
        <dbReference type="ARBA" id="ARBA00022989"/>
    </source>
</evidence>
<protein>
    <recommendedName>
        <fullName evidence="3">Multidrug export protein MepA</fullName>
    </recommendedName>
</protein>
<dbReference type="CDD" id="cd13143">
    <property type="entry name" value="MATE_MepA_like"/>
    <property type="match status" value="1"/>
</dbReference>
<accession>A0A7C1CTV8</accession>
<dbReference type="InterPro" id="IPR051327">
    <property type="entry name" value="MATE_MepA_subfamily"/>
</dbReference>
<dbReference type="GO" id="GO:0042910">
    <property type="term" value="F:xenobiotic transmembrane transporter activity"/>
    <property type="evidence" value="ECO:0007669"/>
    <property type="project" value="InterPro"/>
</dbReference>
<evidence type="ECO:0000256" key="3">
    <source>
        <dbReference type="ARBA" id="ARBA00022106"/>
    </source>
</evidence>
<dbReference type="GO" id="GO:0046677">
    <property type="term" value="P:response to antibiotic"/>
    <property type="evidence" value="ECO:0007669"/>
    <property type="project" value="UniProtKB-KW"/>
</dbReference>
<organism evidence="11">
    <name type="scientific">Mesotoga infera</name>
    <dbReference type="NCBI Taxonomy" id="1236046"/>
    <lineage>
        <taxon>Bacteria</taxon>
        <taxon>Thermotogati</taxon>
        <taxon>Thermotogota</taxon>
        <taxon>Thermotogae</taxon>
        <taxon>Kosmotogales</taxon>
        <taxon>Kosmotogaceae</taxon>
        <taxon>Mesotoga</taxon>
    </lineage>
</organism>
<feature type="transmembrane region" description="Helical" evidence="10">
    <location>
        <begin position="466"/>
        <end position="488"/>
    </location>
</feature>
<evidence type="ECO:0000256" key="2">
    <source>
        <dbReference type="ARBA" id="ARBA00008417"/>
    </source>
</evidence>
<feature type="transmembrane region" description="Helical" evidence="10">
    <location>
        <begin position="242"/>
        <end position="265"/>
    </location>
</feature>
<name>A0A7C1CTV8_9BACT</name>
<keyword evidence="7 10" id="KW-1133">Transmembrane helix</keyword>
<keyword evidence="5" id="KW-1003">Cell membrane</keyword>
<feature type="transmembrane region" description="Helical" evidence="10">
    <location>
        <begin position="12"/>
        <end position="32"/>
    </location>
</feature>
<proteinExistence type="inferred from homology"/>
<sequence length="506" mass="54791">MMGTLCSKAGFFNLLVLGIVSVTNNFIILVYYEIEWIFVYSGGFQLRFRSSEERARAMGTMKIPSLLIGLSIPSIVAMLTNAIYNLVDTFFIGRIGTSAVGAVAVAFPIFNLIGAVGLTYGVGAASYVSRLLGAGDKKQADKAASTALFTSFATGIAFTILGLTFLDPLLTAFGATDTIMEYAREYTMIIIMGSIFTMMNMTMNNLVRAEGNAQRFMVAMVSGALLNVALDPVFIFGFGMGITGAAVATVISQSVSTMIILEYFVRKKSYTNLSIRLYRFSIQIYSEIFKIGLPTFLRQSLSSFAVALLNNAAGDYGDHAVAAVGITMRVLMLGMMVLFGYGQAFQPVAGYNYGAKKFSRVFEALRFSVIVTTVFATVFAIIGLTIPGSIISIFSNDPEVIDVGSRAFRAVNIFFPTFGFVITFTVLFQALGKGFAAGLLSMSKQGFFLIPAILFLPRIFGLNGVIYSQTVADFFTLFVAAILAVAIVKKLKSQSKEFSLVEEGRQ</sequence>
<feature type="transmembrane region" description="Helical" evidence="10">
    <location>
        <begin position="143"/>
        <end position="166"/>
    </location>
</feature>
<evidence type="ECO:0000256" key="10">
    <source>
        <dbReference type="SAM" id="Phobius"/>
    </source>
</evidence>
<dbReference type="PANTHER" id="PTHR43823:SF3">
    <property type="entry name" value="MULTIDRUG EXPORT PROTEIN MEPA"/>
    <property type="match status" value="1"/>
</dbReference>
<dbReference type="InterPro" id="IPR002528">
    <property type="entry name" value="MATE_fam"/>
</dbReference>
<evidence type="ECO:0000256" key="8">
    <source>
        <dbReference type="ARBA" id="ARBA00023136"/>
    </source>
</evidence>
<evidence type="ECO:0000256" key="1">
    <source>
        <dbReference type="ARBA" id="ARBA00004651"/>
    </source>
</evidence>
<feature type="transmembrane region" description="Helical" evidence="10">
    <location>
        <begin position="407"/>
        <end position="428"/>
    </location>
</feature>
<dbReference type="AlphaFoldDB" id="A0A7C1CTV8"/>
<dbReference type="PIRSF" id="PIRSF006603">
    <property type="entry name" value="DinF"/>
    <property type="match status" value="1"/>
</dbReference>
<dbReference type="Pfam" id="PF01554">
    <property type="entry name" value="MatE"/>
    <property type="match status" value="2"/>
</dbReference>
<dbReference type="GO" id="GO:0015297">
    <property type="term" value="F:antiporter activity"/>
    <property type="evidence" value="ECO:0007669"/>
    <property type="project" value="InterPro"/>
</dbReference>
<comment type="similarity">
    <text evidence="2">Belongs to the multi antimicrobial extrusion (MATE) (TC 2.A.66.1) family. MepA subfamily.</text>
</comment>
<reference evidence="11" key="1">
    <citation type="journal article" date="2020" name="mSystems">
        <title>Genome- and Community-Level Interaction Insights into Carbon Utilization and Element Cycling Functions of Hydrothermarchaeota in Hydrothermal Sediment.</title>
        <authorList>
            <person name="Zhou Z."/>
            <person name="Liu Y."/>
            <person name="Xu W."/>
            <person name="Pan J."/>
            <person name="Luo Z.H."/>
            <person name="Li M."/>
        </authorList>
    </citation>
    <scope>NUCLEOTIDE SEQUENCE [LARGE SCALE GENOMIC DNA]</scope>
    <source>
        <strain evidence="11">SpSt-1179</strain>
    </source>
</reference>
<keyword evidence="4" id="KW-0813">Transport</keyword>
<keyword evidence="6 10" id="KW-0812">Transmembrane</keyword>
<evidence type="ECO:0000256" key="4">
    <source>
        <dbReference type="ARBA" id="ARBA00022448"/>
    </source>
</evidence>
<feature type="transmembrane region" description="Helical" evidence="10">
    <location>
        <begin position="320"/>
        <end position="344"/>
    </location>
</feature>
<evidence type="ECO:0000256" key="6">
    <source>
        <dbReference type="ARBA" id="ARBA00022692"/>
    </source>
</evidence>
<gene>
    <name evidence="11" type="ORF">ENN47_06805</name>
</gene>
<dbReference type="NCBIfam" id="TIGR00797">
    <property type="entry name" value="matE"/>
    <property type="match status" value="1"/>
</dbReference>
<dbReference type="GO" id="GO:0005886">
    <property type="term" value="C:plasma membrane"/>
    <property type="evidence" value="ECO:0007669"/>
    <property type="project" value="UniProtKB-SubCell"/>
</dbReference>
<keyword evidence="8 10" id="KW-0472">Membrane</keyword>
<comment type="caution">
    <text evidence="11">The sequence shown here is derived from an EMBL/GenBank/DDBJ whole genome shotgun (WGS) entry which is preliminary data.</text>
</comment>
<feature type="transmembrane region" description="Helical" evidence="10">
    <location>
        <begin position="186"/>
        <end position="204"/>
    </location>
</feature>
<dbReference type="PANTHER" id="PTHR43823">
    <property type="entry name" value="SPORULATION PROTEIN YKVU"/>
    <property type="match status" value="1"/>
</dbReference>
<feature type="transmembrane region" description="Helical" evidence="10">
    <location>
        <begin position="99"/>
        <end position="122"/>
    </location>
</feature>
<keyword evidence="9" id="KW-0046">Antibiotic resistance</keyword>
<evidence type="ECO:0000256" key="9">
    <source>
        <dbReference type="ARBA" id="ARBA00023251"/>
    </source>
</evidence>
<comment type="subcellular location">
    <subcellularLocation>
        <location evidence="1">Cell membrane</location>
        <topology evidence="1">Multi-pass membrane protein</topology>
    </subcellularLocation>
</comment>
<dbReference type="InterPro" id="IPR045070">
    <property type="entry name" value="MATE_MepA-like"/>
</dbReference>
<feature type="transmembrane region" description="Helical" evidence="10">
    <location>
        <begin position="365"/>
        <end position="395"/>
    </location>
</feature>
<feature type="transmembrane region" description="Helical" evidence="10">
    <location>
        <begin position="66"/>
        <end position="87"/>
    </location>
</feature>
<feature type="transmembrane region" description="Helical" evidence="10">
    <location>
        <begin position="277"/>
        <end position="297"/>
    </location>
</feature>
<dbReference type="InterPro" id="IPR048279">
    <property type="entry name" value="MdtK-like"/>
</dbReference>
<dbReference type="EMBL" id="DSBT01000180">
    <property type="protein sequence ID" value="HDP77877.1"/>
    <property type="molecule type" value="Genomic_DNA"/>
</dbReference>
<feature type="transmembrane region" description="Helical" evidence="10">
    <location>
        <begin position="435"/>
        <end position="460"/>
    </location>
</feature>
<feature type="transmembrane region" description="Helical" evidence="10">
    <location>
        <begin position="216"/>
        <end position="236"/>
    </location>
</feature>
<dbReference type="Proteomes" id="UP000886198">
    <property type="component" value="Unassembled WGS sequence"/>
</dbReference>
<evidence type="ECO:0000256" key="5">
    <source>
        <dbReference type="ARBA" id="ARBA00022475"/>
    </source>
</evidence>
<evidence type="ECO:0000313" key="11">
    <source>
        <dbReference type="EMBL" id="HDP77877.1"/>
    </source>
</evidence>